<organism evidence="1 2">
    <name type="scientific">Brachionus plicatilis</name>
    <name type="common">Marine rotifer</name>
    <name type="synonym">Brachionus muelleri</name>
    <dbReference type="NCBI Taxonomy" id="10195"/>
    <lineage>
        <taxon>Eukaryota</taxon>
        <taxon>Metazoa</taxon>
        <taxon>Spiralia</taxon>
        <taxon>Gnathifera</taxon>
        <taxon>Rotifera</taxon>
        <taxon>Eurotatoria</taxon>
        <taxon>Monogononta</taxon>
        <taxon>Pseudotrocha</taxon>
        <taxon>Ploima</taxon>
        <taxon>Brachionidae</taxon>
        <taxon>Brachionus</taxon>
    </lineage>
</organism>
<gene>
    <name evidence="1" type="ORF">BpHYR1_041844</name>
</gene>
<dbReference type="EMBL" id="REGN01006701">
    <property type="protein sequence ID" value="RNA08547.1"/>
    <property type="molecule type" value="Genomic_DNA"/>
</dbReference>
<dbReference type="AlphaFoldDB" id="A0A3M7QAQ6"/>
<name>A0A3M7QAQ6_BRAPC</name>
<keyword evidence="2" id="KW-1185">Reference proteome</keyword>
<proteinExistence type="predicted"/>
<sequence>MKYSYKSETILWMNLINVYRFEWMKKRALSSNESASDVRSSRTDRAQLVLIELAKILLANNCKYYLWNCLYNNFFHSKIPNIGYLQEKLEDKLNDLIEKNSEQ</sequence>
<reference evidence="1 2" key="1">
    <citation type="journal article" date="2018" name="Sci. Rep.">
        <title>Genomic signatures of local adaptation to the degree of environmental predictability in rotifers.</title>
        <authorList>
            <person name="Franch-Gras L."/>
            <person name="Hahn C."/>
            <person name="Garcia-Roger E.M."/>
            <person name="Carmona M.J."/>
            <person name="Serra M."/>
            <person name="Gomez A."/>
        </authorList>
    </citation>
    <scope>NUCLEOTIDE SEQUENCE [LARGE SCALE GENOMIC DNA]</scope>
    <source>
        <strain evidence="1">HYR1</strain>
    </source>
</reference>
<evidence type="ECO:0000313" key="2">
    <source>
        <dbReference type="Proteomes" id="UP000276133"/>
    </source>
</evidence>
<protein>
    <submittedName>
        <fullName evidence="1">Uncharacterized protein</fullName>
    </submittedName>
</protein>
<accession>A0A3M7QAQ6</accession>
<dbReference type="Proteomes" id="UP000276133">
    <property type="component" value="Unassembled WGS sequence"/>
</dbReference>
<evidence type="ECO:0000313" key="1">
    <source>
        <dbReference type="EMBL" id="RNA08547.1"/>
    </source>
</evidence>
<comment type="caution">
    <text evidence="1">The sequence shown here is derived from an EMBL/GenBank/DDBJ whole genome shotgun (WGS) entry which is preliminary data.</text>
</comment>